<reference evidence="1 2" key="1">
    <citation type="submission" date="2013-09" db="EMBL/GenBank/DDBJ databases">
        <title>Corchorus capsularis genome sequencing.</title>
        <authorList>
            <person name="Alam M."/>
            <person name="Haque M.S."/>
            <person name="Islam M.S."/>
            <person name="Emdad E.M."/>
            <person name="Islam M.M."/>
            <person name="Ahmed B."/>
            <person name="Halim A."/>
            <person name="Hossen Q.M.M."/>
            <person name="Hossain M.Z."/>
            <person name="Ahmed R."/>
            <person name="Khan M.M."/>
            <person name="Islam R."/>
            <person name="Rashid M.M."/>
            <person name="Khan S.A."/>
            <person name="Rahman M.S."/>
            <person name="Alam M."/>
        </authorList>
    </citation>
    <scope>NUCLEOTIDE SEQUENCE [LARGE SCALE GENOMIC DNA]</scope>
    <source>
        <strain evidence="2">cv. CVL-1</strain>
        <tissue evidence="1">Whole seedling</tissue>
    </source>
</reference>
<evidence type="ECO:0000313" key="1">
    <source>
        <dbReference type="EMBL" id="OMO83630.1"/>
    </source>
</evidence>
<feature type="non-terminal residue" evidence="1">
    <location>
        <position position="68"/>
    </location>
</feature>
<dbReference type="PANTHER" id="PTHR32338:SF10">
    <property type="entry name" value="N-ACETYL-GAMMA-GLUTAMYL-PHOSPHATE REDUCTASE, CHLOROPLASTIC-RELATED"/>
    <property type="match status" value="1"/>
</dbReference>
<evidence type="ECO:0000313" key="2">
    <source>
        <dbReference type="Proteomes" id="UP000188268"/>
    </source>
</evidence>
<dbReference type="Gramene" id="OMO83630">
    <property type="protein sequence ID" value="OMO83630"/>
    <property type="gene ID" value="CCACVL1_11317"/>
</dbReference>
<dbReference type="SUPFAM" id="SSF51735">
    <property type="entry name" value="NAD(P)-binding Rossmann-fold domains"/>
    <property type="match status" value="1"/>
</dbReference>
<dbReference type="EMBL" id="AWWV01009851">
    <property type="protein sequence ID" value="OMO83630.1"/>
    <property type="molecule type" value="Genomic_DNA"/>
</dbReference>
<gene>
    <name evidence="1" type="ORF">CCACVL1_11317</name>
</gene>
<dbReference type="Proteomes" id="UP000188268">
    <property type="component" value="Unassembled WGS sequence"/>
</dbReference>
<organism evidence="1 2">
    <name type="scientific">Corchorus capsularis</name>
    <name type="common">Jute</name>
    <dbReference type="NCBI Taxonomy" id="210143"/>
    <lineage>
        <taxon>Eukaryota</taxon>
        <taxon>Viridiplantae</taxon>
        <taxon>Streptophyta</taxon>
        <taxon>Embryophyta</taxon>
        <taxon>Tracheophyta</taxon>
        <taxon>Spermatophyta</taxon>
        <taxon>Magnoliopsida</taxon>
        <taxon>eudicotyledons</taxon>
        <taxon>Gunneridae</taxon>
        <taxon>Pentapetalae</taxon>
        <taxon>rosids</taxon>
        <taxon>malvids</taxon>
        <taxon>Malvales</taxon>
        <taxon>Malvaceae</taxon>
        <taxon>Grewioideae</taxon>
        <taxon>Apeibeae</taxon>
        <taxon>Corchorus</taxon>
    </lineage>
</organism>
<dbReference type="OrthoDB" id="438291at2759"/>
<dbReference type="PANTHER" id="PTHR32338">
    <property type="entry name" value="N-ACETYL-GAMMA-GLUTAMYL-PHOSPHATE REDUCTASE, CHLOROPLASTIC-RELATED-RELATED"/>
    <property type="match status" value="1"/>
</dbReference>
<protein>
    <submittedName>
        <fullName evidence="1">Uncharacterized protein</fullName>
    </submittedName>
</protein>
<dbReference type="AlphaFoldDB" id="A0A1R3IM45"/>
<dbReference type="InterPro" id="IPR036291">
    <property type="entry name" value="NAD(P)-bd_dom_sf"/>
</dbReference>
<sequence length="68" mass="7895">MRAIFGKEQKGSSHWPFGCQCYTGAEEIIKGLPRHLKIVDFSADFRLRGIAEYEEWYGQHSHIVHQTC</sequence>
<dbReference type="InterPro" id="IPR050085">
    <property type="entry name" value="AGPR"/>
</dbReference>
<keyword evidence="2" id="KW-1185">Reference proteome</keyword>
<comment type="caution">
    <text evidence="1">The sequence shown here is derived from an EMBL/GenBank/DDBJ whole genome shotgun (WGS) entry which is preliminary data.</text>
</comment>
<dbReference type="Gene3D" id="3.40.50.720">
    <property type="entry name" value="NAD(P)-binding Rossmann-like Domain"/>
    <property type="match status" value="1"/>
</dbReference>
<accession>A0A1R3IM45</accession>
<dbReference type="STRING" id="210143.A0A1R3IM45"/>
<proteinExistence type="predicted"/>
<name>A0A1R3IM45_COCAP</name>